<dbReference type="CDD" id="cd00093">
    <property type="entry name" value="HTH_XRE"/>
    <property type="match status" value="1"/>
</dbReference>
<dbReference type="InterPro" id="IPR010982">
    <property type="entry name" value="Lambda_DNA-bd_dom_sf"/>
</dbReference>
<dbReference type="Gene3D" id="1.10.260.40">
    <property type="entry name" value="lambda repressor-like DNA-binding domains"/>
    <property type="match status" value="1"/>
</dbReference>
<feature type="domain" description="HTH cro/C1-type" evidence="1">
    <location>
        <begin position="38"/>
        <end position="97"/>
    </location>
</feature>
<dbReference type="EMBL" id="PP511788">
    <property type="protein sequence ID" value="XCD07369.1"/>
    <property type="molecule type" value="Genomic_DNA"/>
</dbReference>
<dbReference type="SUPFAM" id="SSF47413">
    <property type="entry name" value="lambda repressor-like DNA-binding domains"/>
    <property type="match status" value="1"/>
</dbReference>
<dbReference type="SMART" id="SM00530">
    <property type="entry name" value="HTH_XRE"/>
    <property type="match status" value="1"/>
</dbReference>
<evidence type="ECO:0000259" key="1">
    <source>
        <dbReference type="PROSITE" id="PS50943"/>
    </source>
</evidence>
<evidence type="ECO:0000313" key="2">
    <source>
        <dbReference type="EMBL" id="XCD07369.1"/>
    </source>
</evidence>
<sequence>MPVRVNIKKNVDYSHGRGPQMKFYDQPDGKRNICGDRIREARQKKRYSQTDLCRLLHLKGVMVERDVISRMESGSRIVTDFEAVTIADVLGVPVQWLLGRE</sequence>
<dbReference type="InterPro" id="IPR001387">
    <property type="entry name" value="Cro/C1-type_HTH"/>
</dbReference>
<name>A0AAU8B4V7_9CAUD</name>
<proteinExistence type="predicted"/>
<protein>
    <submittedName>
        <fullName evidence="2">HTH XrE protein</fullName>
    </submittedName>
</protein>
<dbReference type="Pfam" id="PF01381">
    <property type="entry name" value="HTH_3"/>
    <property type="match status" value="1"/>
</dbReference>
<dbReference type="GO" id="GO:0003677">
    <property type="term" value="F:DNA binding"/>
    <property type="evidence" value="ECO:0007669"/>
    <property type="project" value="InterPro"/>
</dbReference>
<organism evidence="2">
    <name type="scientific">Dulem virus 34</name>
    <dbReference type="NCBI Taxonomy" id="3145752"/>
    <lineage>
        <taxon>Viruses</taxon>
        <taxon>Duplodnaviria</taxon>
        <taxon>Heunggongvirae</taxon>
        <taxon>Uroviricota</taxon>
        <taxon>Caudoviricetes</taxon>
    </lineage>
</organism>
<reference evidence="2" key="1">
    <citation type="submission" date="2024-03" db="EMBL/GenBank/DDBJ databases">
        <title>Diverse circular DNA viruses in blood, oral, and fecal samples of captive lemurs.</title>
        <authorList>
            <person name="Paietta E.N."/>
            <person name="Kraberger S."/>
            <person name="Lund M.C."/>
            <person name="Custer J.M."/>
            <person name="Vargas K.M."/>
            <person name="Ehmke E.E."/>
            <person name="Yoder A.D."/>
            <person name="Varsani A."/>
        </authorList>
    </citation>
    <scope>NUCLEOTIDE SEQUENCE</scope>
    <source>
        <strain evidence="2">Duke_28FF_219</strain>
    </source>
</reference>
<dbReference type="PROSITE" id="PS50943">
    <property type="entry name" value="HTH_CROC1"/>
    <property type="match status" value="1"/>
</dbReference>
<accession>A0AAU8B4V7</accession>